<dbReference type="InterPro" id="IPR027417">
    <property type="entry name" value="P-loop_NTPase"/>
</dbReference>
<evidence type="ECO:0000313" key="3">
    <source>
        <dbReference type="Proteomes" id="UP000198693"/>
    </source>
</evidence>
<dbReference type="OrthoDB" id="5147122at2"/>
<dbReference type="AlphaFoldDB" id="A0A1I7GUU3"/>
<dbReference type="Proteomes" id="UP000198693">
    <property type="component" value="Unassembled WGS sequence"/>
</dbReference>
<accession>A0A1I7GUU3</accession>
<protein>
    <submittedName>
        <fullName evidence="2">Uncharacterized protein</fullName>
    </submittedName>
</protein>
<dbReference type="EMBL" id="FPBP01000003">
    <property type="protein sequence ID" value="SFU52056.1"/>
    <property type="molecule type" value="Genomic_DNA"/>
</dbReference>
<proteinExistence type="predicted"/>
<organism evidence="2 3">
    <name type="scientific">Halomonas korlensis</name>
    <dbReference type="NCBI Taxonomy" id="463301"/>
    <lineage>
        <taxon>Bacteria</taxon>
        <taxon>Pseudomonadati</taxon>
        <taxon>Pseudomonadota</taxon>
        <taxon>Gammaproteobacteria</taxon>
        <taxon>Oceanospirillales</taxon>
        <taxon>Halomonadaceae</taxon>
        <taxon>Halomonas</taxon>
    </lineage>
</organism>
<dbReference type="RefSeq" id="WP_089793931.1">
    <property type="nucleotide sequence ID" value="NZ_FPBP01000003.1"/>
</dbReference>
<sequence>MNGFDLVAHIGMPKTATSSLQDYLSSRQGYIGRGSRHYQHTKELLRIFYRYARGKSVDHELHRWIEGIKTWREREGVVGPVLISEEFFFGGEFNHNPEFPLLARSWKSRGDSALSIARFLAKLQASRALGIDRVECILTIRSQPEWLGSKYAQDSAKMISPSQQDFEKRLGTFFLLEDPSWCDWSRWVKDLDNGVGKQHVHVLCMEEIEGGEFWRRIDTLCGIESQGAEEGGGVLALCNPHLNKRRGQDGEWLLSDFKPGACLAKMLRWPAGSRRQKAMVRVGNATRRLGAKKLYRRGERIFLSDALINQVSDICGPGNDWLSGRLGKSLSALHYPVPDDRDLSSISGGGQGRGPSPHSAGTSEVSRPSKRSVT</sequence>
<evidence type="ECO:0000256" key="1">
    <source>
        <dbReference type="SAM" id="MobiDB-lite"/>
    </source>
</evidence>
<keyword evidence="3" id="KW-1185">Reference proteome</keyword>
<gene>
    <name evidence="2" type="ORF">SAMN04487955_103257</name>
</gene>
<reference evidence="3" key="1">
    <citation type="submission" date="2016-10" db="EMBL/GenBank/DDBJ databases">
        <authorList>
            <person name="Varghese N."/>
            <person name="Submissions S."/>
        </authorList>
    </citation>
    <scope>NUCLEOTIDE SEQUENCE [LARGE SCALE GENOMIC DNA]</scope>
    <source>
        <strain evidence="3">CGMCC 1.6981</strain>
    </source>
</reference>
<dbReference type="SUPFAM" id="SSF52540">
    <property type="entry name" value="P-loop containing nucleoside triphosphate hydrolases"/>
    <property type="match status" value="1"/>
</dbReference>
<evidence type="ECO:0000313" key="2">
    <source>
        <dbReference type="EMBL" id="SFU52056.1"/>
    </source>
</evidence>
<name>A0A1I7GUU3_9GAMM</name>
<feature type="region of interest" description="Disordered" evidence="1">
    <location>
        <begin position="341"/>
        <end position="374"/>
    </location>
</feature>